<comment type="function">
    <text evidence="1">Catalyzes the ATP-dependent phosphorylation of thiamine-monophosphate (TMP) to form thiamine-pyrophosphate (TPP), the active form of vitamin B1.</text>
</comment>
<dbReference type="SUPFAM" id="SSF55326">
    <property type="entry name" value="PurM N-terminal domain-like"/>
    <property type="match status" value="1"/>
</dbReference>
<feature type="binding site" evidence="1">
    <location>
        <position position="70"/>
    </location>
    <ligand>
        <name>Mg(2+)</name>
        <dbReference type="ChEBI" id="CHEBI:18420"/>
        <label>3</label>
    </ligand>
</feature>
<evidence type="ECO:0000259" key="2">
    <source>
        <dbReference type="Pfam" id="PF00586"/>
    </source>
</evidence>
<feature type="domain" description="PurM-like N-terminal" evidence="2">
    <location>
        <begin position="68"/>
        <end position="178"/>
    </location>
</feature>
<feature type="binding site" evidence="1">
    <location>
        <position position="253"/>
    </location>
    <ligand>
        <name>Mg(2+)</name>
        <dbReference type="ChEBI" id="CHEBI:18420"/>
        <label>5</label>
    </ligand>
</feature>
<feature type="binding site" evidence="1">
    <location>
        <position position="188"/>
    </location>
    <ligand>
        <name>ATP</name>
        <dbReference type="ChEBI" id="CHEBI:30616"/>
    </ligand>
</feature>
<evidence type="ECO:0000313" key="3">
    <source>
        <dbReference type="EMBL" id="MBR7833039.1"/>
    </source>
</evidence>
<dbReference type="GO" id="GO:0009030">
    <property type="term" value="F:thiamine-phosphate kinase activity"/>
    <property type="evidence" value="ECO:0007669"/>
    <property type="project" value="UniProtKB-UniRule"/>
</dbReference>
<keyword evidence="1" id="KW-0547">Nucleotide-binding</keyword>
<feature type="binding site" evidence="1">
    <location>
        <position position="252"/>
    </location>
    <ligand>
        <name>ATP</name>
        <dbReference type="ChEBI" id="CHEBI:30616"/>
    </ligand>
</feature>
<keyword evidence="1" id="KW-0784">Thiamine biosynthesis</keyword>
<dbReference type="EMBL" id="JAGSOG010000021">
    <property type="protein sequence ID" value="MBR7833039.1"/>
    <property type="molecule type" value="Genomic_DNA"/>
</dbReference>
<accession>A0A941IMM9</accession>
<dbReference type="NCBIfam" id="NF004351">
    <property type="entry name" value="PRK05731.1-4"/>
    <property type="match status" value="1"/>
</dbReference>
<gene>
    <name evidence="1" type="primary">thiL</name>
    <name evidence="3" type="ORF">KDL01_07180</name>
</gene>
<proteinExistence type="inferred from homology"/>
<dbReference type="PANTHER" id="PTHR30270:SF0">
    <property type="entry name" value="THIAMINE-MONOPHOSPHATE KINASE"/>
    <property type="match status" value="1"/>
</dbReference>
<dbReference type="CDD" id="cd02194">
    <property type="entry name" value="ThiL"/>
    <property type="match status" value="1"/>
</dbReference>
<dbReference type="GO" id="GO:0009228">
    <property type="term" value="P:thiamine biosynthetic process"/>
    <property type="evidence" value="ECO:0007669"/>
    <property type="project" value="UniProtKB-KW"/>
</dbReference>
<dbReference type="EC" id="2.7.4.16" evidence="1"/>
<keyword evidence="4" id="KW-1185">Reference proteome</keyword>
<feature type="binding site" evidence="1">
    <location>
        <position position="250"/>
    </location>
    <ligand>
        <name>Mg(2+)</name>
        <dbReference type="ChEBI" id="CHEBI:18420"/>
        <label>3</label>
    </ligand>
</feature>
<keyword evidence="1" id="KW-0460">Magnesium</keyword>
<dbReference type="NCBIfam" id="TIGR01379">
    <property type="entry name" value="thiL"/>
    <property type="match status" value="1"/>
</dbReference>
<dbReference type="Gene3D" id="3.30.1330.10">
    <property type="entry name" value="PurM-like, N-terminal domain"/>
    <property type="match status" value="1"/>
</dbReference>
<comment type="pathway">
    <text evidence="1">Cofactor biosynthesis; thiamine diphosphate biosynthesis; thiamine diphosphate from thiamine phosphate: step 1/1.</text>
</comment>
<feature type="binding site" evidence="1">
    <location>
        <position position="84"/>
    </location>
    <ligand>
        <name>Mg(2+)</name>
        <dbReference type="ChEBI" id="CHEBI:18420"/>
        <label>4</label>
    </ligand>
</feature>
<feature type="binding site" evidence="1">
    <location>
        <position position="303"/>
    </location>
    <ligand>
        <name>substrate</name>
    </ligand>
</feature>
<feature type="binding site" evidence="1">
    <location>
        <begin position="162"/>
        <end position="163"/>
    </location>
    <ligand>
        <name>ATP</name>
        <dbReference type="ChEBI" id="CHEBI:30616"/>
    </ligand>
</feature>
<dbReference type="GO" id="GO:0000287">
    <property type="term" value="F:magnesium ion binding"/>
    <property type="evidence" value="ECO:0007669"/>
    <property type="project" value="UniProtKB-UniRule"/>
</dbReference>
<keyword evidence="1 3" id="KW-0418">Kinase</keyword>
<keyword evidence="1" id="KW-0479">Metal-binding</keyword>
<comment type="caution">
    <text evidence="3">The sequence shown here is derived from an EMBL/GenBank/DDBJ whole genome shotgun (WGS) entry which is preliminary data.</text>
</comment>
<feature type="binding site" evidence="1">
    <location>
        <position position="86"/>
    </location>
    <ligand>
        <name>Mg(2+)</name>
        <dbReference type="ChEBI" id="CHEBI:18420"/>
        <label>1</label>
    </ligand>
</feature>
<feature type="binding site" evidence="1">
    <location>
        <position position="70"/>
    </location>
    <ligand>
        <name>Mg(2+)</name>
        <dbReference type="ChEBI" id="CHEBI:18420"/>
        <label>4</label>
    </ligand>
</feature>
<dbReference type="InterPro" id="IPR036676">
    <property type="entry name" value="PurM-like_C_sf"/>
</dbReference>
<dbReference type="InterPro" id="IPR016188">
    <property type="entry name" value="PurM-like_N"/>
</dbReference>
<dbReference type="GO" id="GO:0005524">
    <property type="term" value="F:ATP binding"/>
    <property type="evidence" value="ECO:0007669"/>
    <property type="project" value="UniProtKB-UniRule"/>
</dbReference>
<feature type="binding site" evidence="1">
    <location>
        <position position="93"/>
    </location>
    <ligand>
        <name>substrate</name>
    </ligand>
</feature>
<dbReference type="PIRSF" id="PIRSF005303">
    <property type="entry name" value="Thiam_monoph_kin"/>
    <property type="match status" value="1"/>
</dbReference>
<organism evidence="3 4">
    <name type="scientific">Actinospica durhamensis</name>
    <dbReference type="NCBI Taxonomy" id="1508375"/>
    <lineage>
        <taxon>Bacteria</taxon>
        <taxon>Bacillati</taxon>
        <taxon>Actinomycetota</taxon>
        <taxon>Actinomycetes</taxon>
        <taxon>Catenulisporales</taxon>
        <taxon>Actinospicaceae</taxon>
        <taxon>Actinospica</taxon>
    </lineage>
</organism>
<comment type="catalytic activity">
    <reaction evidence="1">
        <text>thiamine phosphate + ATP = thiamine diphosphate + ADP</text>
        <dbReference type="Rhea" id="RHEA:15913"/>
        <dbReference type="ChEBI" id="CHEBI:30616"/>
        <dbReference type="ChEBI" id="CHEBI:37575"/>
        <dbReference type="ChEBI" id="CHEBI:58937"/>
        <dbReference type="ChEBI" id="CHEBI:456216"/>
        <dbReference type="EC" id="2.7.4.16"/>
    </reaction>
</comment>
<dbReference type="PANTHER" id="PTHR30270">
    <property type="entry name" value="THIAMINE-MONOPHOSPHATE KINASE"/>
    <property type="match status" value="1"/>
</dbReference>
<dbReference type="Proteomes" id="UP000675781">
    <property type="component" value="Unassembled WGS sequence"/>
</dbReference>
<dbReference type="Pfam" id="PF00586">
    <property type="entry name" value="AIRS"/>
    <property type="match status" value="1"/>
</dbReference>
<dbReference type="Gene3D" id="3.90.650.10">
    <property type="entry name" value="PurM-like C-terminal domain"/>
    <property type="match status" value="1"/>
</dbReference>
<dbReference type="AlphaFoldDB" id="A0A941IMM9"/>
<name>A0A941IMM9_9ACTN</name>
<feature type="binding site" evidence="1">
    <location>
        <position position="115"/>
    </location>
    <ligand>
        <name>Mg(2+)</name>
        <dbReference type="ChEBI" id="CHEBI:18420"/>
        <label>3</label>
    </ligand>
</feature>
<feature type="binding site" evidence="1">
    <location>
        <position position="115"/>
    </location>
    <ligand>
        <name>Mg(2+)</name>
        <dbReference type="ChEBI" id="CHEBI:18420"/>
        <label>4</label>
    </ligand>
</feature>
<evidence type="ECO:0000313" key="4">
    <source>
        <dbReference type="Proteomes" id="UP000675781"/>
    </source>
</evidence>
<sequence length="355" mass="36320">MVPSPGGGCVWFPAIRRVLGALYSGGVSDTQDPDAAGDSTLGQIGEFGLIARVARRAEQGPAVLLGPGDDAALIAAADRRVVASTDLLVEGRHFRRDWSSAYQVGRKAAAQNLADIAAMGGVGTALLVGLAAPADLPLSWARDLAAGLADESALVGASVAGGDTVQAQILLLAVTALGDLEGRAPVLRSGARPGDVVAVAGELGWSVCGYELLLRGLDGPKLALARHRSPQPPYAQGPAAARAGATAMLDVSDGLLADLGHIAEESRVALDLDPEAFPIDRRLRETAVQLGLDPLAWVLTGGEDHALAATFPPGAALPPDWIAVGRVHERAGEDAPLVTVAGRAWAGAQGWDHFS</sequence>
<dbReference type="GO" id="GO:0009229">
    <property type="term" value="P:thiamine diphosphate biosynthetic process"/>
    <property type="evidence" value="ECO:0007669"/>
    <property type="project" value="UniProtKB-UniRule"/>
</dbReference>
<dbReference type="InterPro" id="IPR036921">
    <property type="entry name" value="PurM-like_N_sf"/>
</dbReference>
<comment type="similarity">
    <text evidence="1">Belongs to the thiamine-monophosphate kinase family.</text>
</comment>
<dbReference type="InterPro" id="IPR006283">
    <property type="entry name" value="ThiL-like"/>
</dbReference>
<keyword evidence="1" id="KW-0067">ATP-binding</keyword>
<comment type="miscellaneous">
    <text evidence="1">Reaction mechanism of ThiL seems to utilize a direct, inline transfer of the gamma-phosphate of ATP to TMP rather than a phosphorylated enzyme intermediate.</text>
</comment>
<feature type="binding site" evidence="1">
    <location>
        <position position="351"/>
    </location>
    <ligand>
        <name>substrate</name>
    </ligand>
</feature>
<dbReference type="SUPFAM" id="SSF56042">
    <property type="entry name" value="PurM C-terminal domain-like"/>
    <property type="match status" value="1"/>
</dbReference>
<protein>
    <recommendedName>
        <fullName evidence="1">Thiamine-monophosphate kinase</fullName>
        <shortName evidence="1">TMP kinase</shortName>
        <shortName evidence="1">Thiamine-phosphate kinase</shortName>
        <ecNumber evidence="1">2.7.4.16</ecNumber>
    </recommendedName>
</protein>
<feature type="binding site" evidence="1">
    <location>
        <position position="115"/>
    </location>
    <ligand>
        <name>Mg(2+)</name>
        <dbReference type="ChEBI" id="CHEBI:18420"/>
        <label>2</label>
    </ligand>
</feature>
<dbReference type="HAMAP" id="MF_02128">
    <property type="entry name" value="TMP_kinase"/>
    <property type="match status" value="1"/>
</dbReference>
<reference evidence="3" key="1">
    <citation type="submission" date="2021-04" db="EMBL/GenBank/DDBJ databases">
        <title>Genome based classification of Actinospica acidithermotolerans sp. nov., an actinobacterium isolated from an Indonesian hot spring.</title>
        <authorList>
            <person name="Kusuma A.B."/>
            <person name="Putra K.E."/>
            <person name="Nafisah S."/>
            <person name="Loh J."/>
            <person name="Nouioui I."/>
            <person name="Goodfellow M."/>
        </authorList>
    </citation>
    <scope>NUCLEOTIDE SEQUENCE</scope>
    <source>
        <strain evidence="3">CSCA 57</strain>
    </source>
</reference>
<keyword evidence="1 3" id="KW-0808">Transferase</keyword>
<feature type="binding site" evidence="1">
    <location>
        <position position="163"/>
    </location>
    <ligand>
        <name>Mg(2+)</name>
        <dbReference type="ChEBI" id="CHEBI:18420"/>
        <label>1</label>
    </ligand>
</feature>
<feature type="binding site" evidence="1">
    <location>
        <position position="86"/>
    </location>
    <ligand>
        <name>Mg(2+)</name>
        <dbReference type="ChEBI" id="CHEBI:18420"/>
        <label>2</label>
    </ligand>
</feature>
<feature type="binding site" evidence="1">
    <location>
        <position position="85"/>
    </location>
    <ligand>
        <name>Mg(2+)</name>
        <dbReference type="ChEBI" id="CHEBI:18420"/>
        <label>1</label>
    </ligand>
</feature>
<evidence type="ECO:0000256" key="1">
    <source>
        <dbReference type="HAMAP-Rule" id="MF_02128"/>
    </source>
</evidence>
<comment type="caution">
    <text evidence="1">Lacks conserved residue(s) required for the propagation of feature annotation.</text>
</comment>